<comment type="caution">
    <text evidence="1">The sequence shown here is derived from an EMBL/GenBank/DDBJ whole genome shotgun (WGS) entry which is preliminary data.</text>
</comment>
<dbReference type="EMBL" id="VSRR010006414">
    <property type="protein sequence ID" value="MPC44744.1"/>
    <property type="molecule type" value="Genomic_DNA"/>
</dbReference>
<protein>
    <submittedName>
        <fullName evidence="1">Uncharacterized protein</fullName>
    </submittedName>
</protein>
<keyword evidence="2" id="KW-1185">Reference proteome</keyword>
<gene>
    <name evidence="1" type="ORF">E2C01_038424</name>
</gene>
<proteinExistence type="predicted"/>
<dbReference type="AlphaFoldDB" id="A0A5B7FK39"/>
<evidence type="ECO:0000313" key="2">
    <source>
        <dbReference type="Proteomes" id="UP000324222"/>
    </source>
</evidence>
<sequence>MGGSPRAATLRPLYWYIRADPSRMVACVLPHHLNGFSVLPDLTFDCPRYHRSHRNTGGFDEGQQLEMGYRTLVNERRSATLFFKPY</sequence>
<reference evidence="1 2" key="1">
    <citation type="submission" date="2019-05" db="EMBL/GenBank/DDBJ databases">
        <title>Another draft genome of Portunus trituberculatus and its Hox gene families provides insights of decapod evolution.</title>
        <authorList>
            <person name="Jeong J.-H."/>
            <person name="Song I."/>
            <person name="Kim S."/>
            <person name="Choi T."/>
            <person name="Kim D."/>
            <person name="Ryu S."/>
            <person name="Kim W."/>
        </authorList>
    </citation>
    <scope>NUCLEOTIDE SEQUENCE [LARGE SCALE GENOMIC DNA]</scope>
    <source>
        <tissue evidence="1">Muscle</tissue>
    </source>
</reference>
<dbReference type="Proteomes" id="UP000324222">
    <property type="component" value="Unassembled WGS sequence"/>
</dbReference>
<organism evidence="1 2">
    <name type="scientific">Portunus trituberculatus</name>
    <name type="common">Swimming crab</name>
    <name type="synonym">Neptunus trituberculatus</name>
    <dbReference type="NCBI Taxonomy" id="210409"/>
    <lineage>
        <taxon>Eukaryota</taxon>
        <taxon>Metazoa</taxon>
        <taxon>Ecdysozoa</taxon>
        <taxon>Arthropoda</taxon>
        <taxon>Crustacea</taxon>
        <taxon>Multicrustacea</taxon>
        <taxon>Malacostraca</taxon>
        <taxon>Eumalacostraca</taxon>
        <taxon>Eucarida</taxon>
        <taxon>Decapoda</taxon>
        <taxon>Pleocyemata</taxon>
        <taxon>Brachyura</taxon>
        <taxon>Eubrachyura</taxon>
        <taxon>Portunoidea</taxon>
        <taxon>Portunidae</taxon>
        <taxon>Portuninae</taxon>
        <taxon>Portunus</taxon>
    </lineage>
</organism>
<evidence type="ECO:0000313" key="1">
    <source>
        <dbReference type="EMBL" id="MPC44744.1"/>
    </source>
</evidence>
<name>A0A5B7FK39_PORTR</name>
<accession>A0A5B7FK39</accession>